<dbReference type="AlphaFoldDB" id="A0A8C8RF09"/>
<sequence>MSCRHALWCLCPERVNCSGQGLTEVPSALPNTTGILLLNTNHLASVSTASFQHLPELIELDLSGNRLGALHIGATLPLLQELILSHNALALLPGLFQALGQLKELNLRGNRLRTLPEKAFEGLTGLKDLDLSD</sequence>
<dbReference type="PROSITE" id="PS51450">
    <property type="entry name" value="LRR"/>
    <property type="match status" value="1"/>
</dbReference>
<dbReference type="InterPro" id="IPR001611">
    <property type="entry name" value="Leu-rich_rpt"/>
</dbReference>
<protein>
    <recommendedName>
        <fullName evidence="5">LRRNT domain-containing protein</fullName>
    </recommendedName>
</protein>
<keyword evidence="4" id="KW-1185">Reference proteome</keyword>
<dbReference type="Gene3D" id="3.80.10.10">
    <property type="entry name" value="Ribonuclease Inhibitor"/>
    <property type="match status" value="1"/>
</dbReference>
<dbReference type="InterPro" id="IPR003591">
    <property type="entry name" value="Leu-rich_rpt_typical-subtyp"/>
</dbReference>
<evidence type="ECO:0000256" key="2">
    <source>
        <dbReference type="ARBA" id="ARBA00022737"/>
    </source>
</evidence>
<dbReference type="Pfam" id="PF13855">
    <property type="entry name" value="LRR_8"/>
    <property type="match status" value="1"/>
</dbReference>
<dbReference type="SUPFAM" id="SSF52058">
    <property type="entry name" value="L domain-like"/>
    <property type="match status" value="1"/>
</dbReference>
<dbReference type="PRINTS" id="PR00019">
    <property type="entry name" value="LEURICHRPT"/>
</dbReference>
<proteinExistence type="predicted"/>
<dbReference type="Ensembl" id="ENSPCET00000004658.1">
    <property type="protein sequence ID" value="ENSPCEP00000004505.1"/>
    <property type="gene ID" value="ENSPCEG00000003639.1"/>
</dbReference>
<keyword evidence="2" id="KW-0677">Repeat</keyword>
<dbReference type="GO" id="GO:0005886">
    <property type="term" value="C:plasma membrane"/>
    <property type="evidence" value="ECO:0007669"/>
    <property type="project" value="TreeGrafter"/>
</dbReference>
<accession>A0A8C8RF09</accession>
<dbReference type="InterPro" id="IPR032675">
    <property type="entry name" value="LRR_dom_sf"/>
</dbReference>
<reference evidence="3" key="2">
    <citation type="submission" date="2025-09" db="UniProtKB">
        <authorList>
            <consortium name="Ensembl"/>
        </authorList>
    </citation>
    <scope>IDENTIFICATION</scope>
</reference>
<name>A0A8C8RF09_9SAUR</name>
<dbReference type="Proteomes" id="UP000694393">
    <property type="component" value="Unplaced"/>
</dbReference>
<evidence type="ECO:0000256" key="1">
    <source>
        <dbReference type="ARBA" id="ARBA00022614"/>
    </source>
</evidence>
<evidence type="ECO:0008006" key="5">
    <source>
        <dbReference type="Google" id="ProtNLM"/>
    </source>
</evidence>
<dbReference type="PANTHER" id="PTHR24369:SF157">
    <property type="entry name" value="LRRCT DOMAIN-CONTAINING PROTEIN"/>
    <property type="match status" value="1"/>
</dbReference>
<reference evidence="3" key="1">
    <citation type="submission" date="2025-08" db="UniProtKB">
        <authorList>
            <consortium name="Ensembl"/>
        </authorList>
    </citation>
    <scope>IDENTIFICATION</scope>
</reference>
<dbReference type="InterPro" id="IPR050541">
    <property type="entry name" value="LRR_TM_domain-containing"/>
</dbReference>
<dbReference type="SMART" id="SM00369">
    <property type="entry name" value="LRR_TYP"/>
    <property type="match status" value="4"/>
</dbReference>
<organism evidence="3 4">
    <name type="scientific">Pelusios castaneus</name>
    <name type="common">West African mud turtle</name>
    <dbReference type="NCBI Taxonomy" id="367368"/>
    <lineage>
        <taxon>Eukaryota</taxon>
        <taxon>Metazoa</taxon>
        <taxon>Chordata</taxon>
        <taxon>Craniata</taxon>
        <taxon>Vertebrata</taxon>
        <taxon>Euteleostomi</taxon>
        <taxon>Archelosauria</taxon>
        <taxon>Testudinata</taxon>
        <taxon>Testudines</taxon>
        <taxon>Pleurodira</taxon>
        <taxon>Pelomedusidae</taxon>
        <taxon>Pelusios</taxon>
    </lineage>
</organism>
<evidence type="ECO:0000313" key="3">
    <source>
        <dbReference type="Ensembl" id="ENSPCEP00000004505.1"/>
    </source>
</evidence>
<dbReference type="Pfam" id="PF00560">
    <property type="entry name" value="LRR_1"/>
    <property type="match status" value="1"/>
</dbReference>
<keyword evidence="1" id="KW-0433">Leucine-rich repeat</keyword>
<dbReference type="PANTHER" id="PTHR24369">
    <property type="entry name" value="ANTIGEN BSP, PUTATIVE-RELATED"/>
    <property type="match status" value="1"/>
</dbReference>
<evidence type="ECO:0000313" key="4">
    <source>
        <dbReference type="Proteomes" id="UP000694393"/>
    </source>
</evidence>